<proteinExistence type="inferred from homology"/>
<gene>
    <name evidence="4" type="ORF">FUA48_07670</name>
</gene>
<evidence type="ECO:0000313" key="5">
    <source>
        <dbReference type="Proteomes" id="UP000321222"/>
    </source>
</evidence>
<dbReference type="Pfam" id="PF02397">
    <property type="entry name" value="Bac_transf"/>
    <property type="match status" value="1"/>
</dbReference>
<keyword evidence="4" id="KW-0808">Transferase</keyword>
<protein>
    <submittedName>
        <fullName evidence="4">Sugar transferase</fullName>
    </submittedName>
</protein>
<dbReference type="InterPro" id="IPR003362">
    <property type="entry name" value="Bact_transf"/>
</dbReference>
<reference evidence="4 5" key="1">
    <citation type="submission" date="2019-08" db="EMBL/GenBank/DDBJ databases">
        <title>Flavobacterium alkalisoli sp. nov., isolated from rhizosphere soil of Suaeda salsa.</title>
        <authorList>
            <person name="Sun J.-Q."/>
            <person name="Xu L."/>
        </authorList>
    </citation>
    <scope>NUCLEOTIDE SEQUENCE [LARGE SCALE GENOMIC DNA]</scope>
    <source>
        <strain evidence="4 5">XS-5</strain>
    </source>
</reference>
<evidence type="ECO:0000256" key="1">
    <source>
        <dbReference type="ARBA" id="ARBA00006464"/>
    </source>
</evidence>
<feature type="transmembrane region" description="Helical" evidence="2">
    <location>
        <begin position="12"/>
        <end position="35"/>
    </location>
</feature>
<evidence type="ECO:0000259" key="3">
    <source>
        <dbReference type="Pfam" id="PF02397"/>
    </source>
</evidence>
<evidence type="ECO:0000313" key="4">
    <source>
        <dbReference type="EMBL" id="QEE49464.1"/>
    </source>
</evidence>
<keyword evidence="2" id="KW-0472">Membrane</keyword>
<accession>A0A5B9FR70</accession>
<keyword evidence="5" id="KW-1185">Reference proteome</keyword>
<dbReference type="EMBL" id="CP042831">
    <property type="protein sequence ID" value="QEE49464.1"/>
    <property type="molecule type" value="Genomic_DNA"/>
</dbReference>
<dbReference type="PANTHER" id="PTHR30576">
    <property type="entry name" value="COLANIC BIOSYNTHESIS UDP-GLUCOSE LIPID CARRIER TRANSFERASE"/>
    <property type="match status" value="1"/>
</dbReference>
<keyword evidence="2" id="KW-0812">Transmembrane</keyword>
<feature type="domain" description="Bacterial sugar transferase" evidence="3">
    <location>
        <begin position="7"/>
        <end position="182"/>
    </location>
</feature>
<comment type="similarity">
    <text evidence="1">Belongs to the bacterial sugar transferase family.</text>
</comment>
<dbReference type="RefSeq" id="WP_147582977.1">
    <property type="nucleotide sequence ID" value="NZ_CP042831.1"/>
</dbReference>
<organism evidence="4 5">
    <name type="scientific">Flavobacterium alkalisoli</name>
    <dbReference type="NCBI Taxonomy" id="2602769"/>
    <lineage>
        <taxon>Bacteria</taxon>
        <taxon>Pseudomonadati</taxon>
        <taxon>Bacteroidota</taxon>
        <taxon>Flavobacteriia</taxon>
        <taxon>Flavobacteriales</taxon>
        <taxon>Flavobacteriaceae</taxon>
        <taxon>Flavobacterium</taxon>
    </lineage>
</organism>
<dbReference type="GO" id="GO:0016780">
    <property type="term" value="F:phosphotransferase activity, for other substituted phosphate groups"/>
    <property type="evidence" value="ECO:0007669"/>
    <property type="project" value="TreeGrafter"/>
</dbReference>
<sequence length="215" mass="25280">MYSNYLKRFFDLIISIFIIVIFLPIFIIIFLILFVQNSGEVFFIQTRIGKMNKEFGLIKFRSMNNKKDDQGNLLKDMDRITPFGHFIRKASLDELPQIFNILKGEMSLVGPRPLLSEYLPYYSEYHIRRHEIKPGITGLAQIEGRNYLKFSERFNLDVHYVDNVSLKLDLQILVKTFFKIFKSSDISMGRKMSEIDDIGITKGLAKHYFNIDENE</sequence>
<dbReference type="PANTHER" id="PTHR30576:SF8">
    <property type="entry name" value="UNDECAPRENYL-PHOSPHATE GALACTOSE PHOSPHOTRANSFERASE"/>
    <property type="match status" value="1"/>
</dbReference>
<dbReference type="Proteomes" id="UP000321222">
    <property type="component" value="Chromosome"/>
</dbReference>
<dbReference type="OrthoDB" id="9808602at2"/>
<keyword evidence="2" id="KW-1133">Transmembrane helix</keyword>
<dbReference type="KEGG" id="fak:FUA48_07670"/>
<evidence type="ECO:0000256" key="2">
    <source>
        <dbReference type="SAM" id="Phobius"/>
    </source>
</evidence>
<dbReference type="AlphaFoldDB" id="A0A5B9FR70"/>
<name>A0A5B9FR70_9FLAO</name>